<gene>
    <name evidence="11" type="ORF">HFP15_13345</name>
</gene>
<dbReference type="Gene3D" id="3.30.350.10">
    <property type="entry name" value="Subtilisin inhibitor-like"/>
    <property type="match status" value="1"/>
</dbReference>
<dbReference type="Pfam" id="PF00720">
    <property type="entry name" value="SSI"/>
    <property type="match status" value="1"/>
</dbReference>
<evidence type="ECO:0000313" key="11">
    <source>
        <dbReference type="EMBL" id="NKQ53866.1"/>
    </source>
</evidence>
<evidence type="ECO:0000256" key="6">
    <source>
        <dbReference type="ARBA" id="ARBA00022900"/>
    </source>
</evidence>
<evidence type="ECO:0000256" key="9">
    <source>
        <dbReference type="SAM" id="SignalP"/>
    </source>
</evidence>
<accession>A0ABX1J6A5</accession>
<keyword evidence="12" id="KW-1185">Reference proteome</keyword>
<keyword evidence="5 8" id="KW-0646">Protease inhibitor</keyword>
<feature type="signal peptide" evidence="9">
    <location>
        <begin position="1"/>
        <end position="17"/>
    </location>
</feature>
<dbReference type="InterPro" id="IPR023549">
    <property type="entry name" value="Subtilisin_inhibitor"/>
</dbReference>
<dbReference type="InterPro" id="IPR036819">
    <property type="entry name" value="Subtilisin_inhibitor-like_sf"/>
</dbReference>
<evidence type="ECO:0000256" key="7">
    <source>
        <dbReference type="ARBA" id="ARBA00023157"/>
    </source>
</evidence>
<evidence type="ECO:0000256" key="2">
    <source>
        <dbReference type="ARBA" id="ARBA00010472"/>
    </source>
</evidence>
<comment type="subunit">
    <text evidence="3">Homodimer.</text>
</comment>
<evidence type="ECO:0000256" key="1">
    <source>
        <dbReference type="ARBA" id="ARBA00004613"/>
    </source>
</evidence>
<evidence type="ECO:0000259" key="10">
    <source>
        <dbReference type="Pfam" id="PF00720"/>
    </source>
</evidence>
<dbReference type="InterPro" id="IPR000691">
    <property type="entry name" value="Prot_inh_I16_SSI"/>
</dbReference>
<feature type="chain" id="PRO_5047308228" description="Subtilisin inhibitor domain-containing protein" evidence="9">
    <location>
        <begin position="18"/>
        <end position="121"/>
    </location>
</feature>
<feature type="domain" description="Subtilisin inhibitor" evidence="10">
    <location>
        <begin position="37"/>
        <end position="107"/>
    </location>
</feature>
<dbReference type="RefSeq" id="WP_168515219.1">
    <property type="nucleotide sequence ID" value="NZ_JAAXLS010000007.1"/>
</dbReference>
<keyword evidence="9" id="KW-0732">Signal</keyword>
<dbReference type="SUPFAM" id="SSF55399">
    <property type="entry name" value="Subtilisin inhibitor"/>
    <property type="match status" value="1"/>
</dbReference>
<dbReference type="PRINTS" id="PR00294">
    <property type="entry name" value="SSBTLNINHBTR"/>
</dbReference>
<evidence type="ECO:0000256" key="3">
    <source>
        <dbReference type="ARBA" id="ARBA00011738"/>
    </source>
</evidence>
<keyword evidence="4" id="KW-0964">Secreted</keyword>
<evidence type="ECO:0000256" key="5">
    <source>
        <dbReference type="ARBA" id="ARBA00022690"/>
    </source>
</evidence>
<comment type="caution">
    <text evidence="11">The sequence shown here is derived from an EMBL/GenBank/DDBJ whole genome shotgun (WGS) entry which is preliminary data.</text>
</comment>
<proteinExistence type="inferred from homology"/>
<evidence type="ECO:0000256" key="8">
    <source>
        <dbReference type="RuleBase" id="RU003471"/>
    </source>
</evidence>
<comment type="similarity">
    <text evidence="2 8">Belongs to the protease inhibitor I16 (SSI) family.</text>
</comment>
<keyword evidence="6 8" id="KW-0722">Serine protease inhibitor</keyword>
<dbReference type="EMBL" id="JAAXLS010000007">
    <property type="protein sequence ID" value="NKQ53866.1"/>
    <property type="molecule type" value="Genomic_DNA"/>
</dbReference>
<protein>
    <recommendedName>
        <fullName evidence="10">Subtilisin inhibitor domain-containing protein</fullName>
    </recommendedName>
</protein>
<comment type="subcellular location">
    <subcellularLocation>
        <location evidence="1">Secreted</location>
    </subcellularLocation>
</comment>
<sequence>MPVSTIVPAMASLLAMAGTPSHPGAELALSLHDSGGRTSTVTLSCQPVGGSHPERGKGCRSLTAADGDFDNLPADPGMCPLIWAPVTATATGHWHAKPVLYTHTYPNSCVAARESGHVFDF</sequence>
<name>A0ABX1J6A5_9PSEU</name>
<keyword evidence="7" id="KW-1015">Disulfide bond</keyword>
<evidence type="ECO:0000256" key="4">
    <source>
        <dbReference type="ARBA" id="ARBA00022525"/>
    </source>
</evidence>
<evidence type="ECO:0000313" key="12">
    <source>
        <dbReference type="Proteomes" id="UP000715441"/>
    </source>
</evidence>
<reference evidence="11 12" key="1">
    <citation type="submission" date="2020-04" db="EMBL/GenBank/DDBJ databases">
        <title>Novel species.</title>
        <authorList>
            <person name="Teo W.F.A."/>
            <person name="Lipun K."/>
            <person name="Srisuk N."/>
            <person name="Duangmal K."/>
        </authorList>
    </citation>
    <scope>NUCLEOTIDE SEQUENCE [LARGE SCALE GENOMIC DNA]</scope>
    <source>
        <strain evidence="11 12">K13G38</strain>
    </source>
</reference>
<organism evidence="11 12">
    <name type="scientific">Amycolatopsis acididurans</name>
    <dbReference type="NCBI Taxonomy" id="2724524"/>
    <lineage>
        <taxon>Bacteria</taxon>
        <taxon>Bacillati</taxon>
        <taxon>Actinomycetota</taxon>
        <taxon>Actinomycetes</taxon>
        <taxon>Pseudonocardiales</taxon>
        <taxon>Pseudonocardiaceae</taxon>
        <taxon>Amycolatopsis</taxon>
    </lineage>
</organism>
<dbReference type="Proteomes" id="UP000715441">
    <property type="component" value="Unassembled WGS sequence"/>
</dbReference>